<keyword evidence="2" id="KW-0472">Membrane</keyword>
<keyword evidence="2" id="KW-0812">Transmembrane</keyword>
<feature type="transmembrane region" description="Helical" evidence="2">
    <location>
        <begin position="68"/>
        <end position="93"/>
    </location>
</feature>
<feature type="compositionally biased region" description="Basic and acidic residues" evidence="1">
    <location>
        <begin position="344"/>
        <end position="365"/>
    </location>
</feature>
<feature type="transmembrane region" description="Helical" evidence="2">
    <location>
        <begin position="211"/>
        <end position="229"/>
    </location>
</feature>
<feature type="region of interest" description="Disordered" evidence="1">
    <location>
        <begin position="344"/>
        <end position="367"/>
    </location>
</feature>
<keyword evidence="2" id="KW-1133">Transmembrane helix</keyword>
<evidence type="ECO:0000256" key="2">
    <source>
        <dbReference type="SAM" id="Phobius"/>
    </source>
</evidence>
<keyword evidence="4" id="KW-1185">Reference proteome</keyword>
<reference evidence="3 4" key="1">
    <citation type="journal article" date="2018" name="Front. Microbiol.">
        <title>Genome-Wide Analysis of Corynespora cassiicola Leaf Fall Disease Putative Effectors.</title>
        <authorList>
            <person name="Lopez D."/>
            <person name="Ribeiro S."/>
            <person name="Label P."/>
            <person name="Fumanal B."/>
            <person name="Venisse J.S."/>
            <person name="Kohler A."/>
            <person name="de Oliveira R.R."/>
            <person name="Labutti K."/>
            <person name="Lipzen A."/>
            <person name="Lail K."/>
            <person name="Bauer D."/>
            <person name="Ohm R.A."/>
            <person name="Barry K.W."/>
            <person name="Spatafora J."/>
            <person name="Grigoriev I.V."/>
            <person name="Martin F.M."/>
            <person name="Pujade-Renaud V."/>
        </authorList>
    </citation>
    <scope>NUCLEOTIDE SEQUENCE [LARGE SCALE GENOMIC DNA]</scope>
    <source>
        <strain evidence="3 4">Philippines</strain>
    </source>
</reference>
<feature type="region of interest" description="Disordered" evidence="1">
    <location>
        <begin position="286"/>
        <end position="305"/>
    </location>
</feature>
<evidence type="ECO:0000313" key="4">
    <source>
        <dbReference type="Proteomes" id="UP000240883"/>
    </source>
</evidence>
<organism evidence="3 4">
    <name type="scientific">Corynespora cassiicola Philippines</name>
    <dbReference type="NCBI Taxonomy" id="1448308"/>
    <lineage>
        <taxon>Eukaryota</taxon>
        <taxon>Fungi</taxon>
        <taxon>Dikarya</taxon>
        <taxon>Ascomycota</taxon>
        <taxon>Pezizomycotina</taxon>
        <taxon>Dothideomycetes</taxon>
        <taxon>Pleosporomycetidae</taxon>
        <taxon>Pleosporales</taxon>
        <taxon>Corynesporascaceae</taxon>
        <taxon>Corynespora</taxon>
    </lineage>
</organism>
<dbReference type="Proteomes" id="UP000240883">
    <property type="component" value="Unassembled WGS sequence"/>
</dbReference>
<feature type="transmembrane region" description="Helical" evidence="2">
    <location>
        <begin position="129"/>
        <end position="152"/>
    </location>
</feature>
<name>A0A2T2P476_CORCC</name>
<dbReference type="PANTHER" id="PTHR35179">
    <property type="entry name" value="PROTEIN CBG02620"/>
    <property type="match status" value="1"/>
</dbReference>
<feature type="transmembrane region" description="Helical" evidence="2">
    <location>
        <begin position="33"/>
        <end position="56"/>
    </location>
</feature>
<dbReference type="AlphaFoldDB" id="A0A2T2P476"/>
<dbReference type="PANTHER" id="PTHR35179:SF1">
    <property type="entry name" value="INTEGRAL MEMBRANE PROTEIN"/>
    <property type="match status" value="1"/>
</dbReference>
<evidence type="ECO:0000313" key="3">
    <source>
        <dbReference type="EMBL" id="PSN72490.1"/>
    </source>
</evidence>
<dbReference type="OrthoDB" id="3205825at2759"/>
<evidence type="ECO:0000256" key="1">
    <source>
        <dbReference type="SAM" id="MobiDB-lite"/>
    </source>
</evidence>
<accession>A0A2T2P476</accession>
<proteinExistence type="predicted"/>
<dbReference type="EMBL" id="KZ678130">
    <property type="protein sequence ID" value="PSN72490.1"/>
    <property type="molecule type" value="Genomic_DNA"/>
</dbReference>
<evidence type="ECO:0008006" key="5">
    <source>
        <dbReference type="Google" id="ProtNLM"/>
    </source>
</evidence>
<sequence>MPEEYRPDPNFRAWGPFINPDTYIIQPVTRTDLIVAGTIFGLSMSFAILAACLGIKQTLSARRPAKSVYVWMIWLELAACVVIAFECLLYLLQVIEPSFYFYMSILQLLLQIIINRIRVILADRQKGRIILITVAVIVTLINISVFCIWMPARLQISTEWIHINEVWDRIEKVLYLLIDGSLNWYFIRVVKANLIDNGLEKYNKLVHFNQRIIVISLLMDVMIIAAMSIPNGFVYAIFHPSAYLIKLIIEMSMANLIKKIAISNSRRTPTISNLYEFASGALEMSSMDHSNSSHPPKPQTDSSLKHLNSDLSTQLSSHYMDEEMEPPSRDEIQRVLYHNYRVGELQRHHGGEPDARGNESGRSSDDNVILPIMSNERTSAVGNMVRAEWSEEVMRPEPAMRNWWRVEPRQWNE</sequence>
<gene>
    <name evidence="3" type="ORF">BS50DRAFT_630515</name>
</gene>
<protein>
    <recommendedName>
        <fullName evidence="5">Integral membrane protein</fullName>
    </recommendedName>
</protein>
<feature type="compositionally biased region" description="Polar residues" evidence="1">
    <location>
        <begin position="287"/>
        <end position="302"/>
    </location>
</feature>
<feature type="transmembrane region" description="Helical" evidence="2">
    <location>
        <begin position="99"/>
        <end position="117"/>
    </location>
</feature>